<accession>A0ABV0ZJR0</accession>
<feature type="non-terminal residue" evidence="1">
    <location>
        <position position="131"/>
    </location>
</feature>
<name>A0ABV0ZJR0_9TELE</name>
<evidence type="ECO:0000313" key="2">
    <source>
        <dbReference type="Proteomes" id="UP001469553"/>
    </source>
</evidence>
<sequence length="131" mass="14375">MGPKPPIPSFPQFHLFCSTSASEAAPALCFSELLFPSSICTSLSFCISLHIEYSSPPLSRPCPLSPSSISPPSLQFTHIRVIALPYTQFHQRFTTIHVWHTNKTTQTFPSGGVDLAGHWPLSSGGRHFCHP</sequence>
<evidence type="ECO:0000313" key="1">
    <source>
        <dbReference type="EMBL" id="MEQ2305598.1"/>
    </source>
</evidence>
<reference evidence="1 2" key="1">
    <citation type="submission" date="2021-06" db="EMBL/GenBank/DDBJ databases">
        <authorList>
            <person name="Palmer J.M."/>
        </authorList>
    </citation>
    <scope>NUCLEOTIDE SEQUENCE [LARGE SCALE GENOMIC DNA]</scope>
    <source>
        <strain evidence="1 2">AS_MEX2019</strain>
        <tissue evidence="1">Muscle</tissue>
    </source>
</reference>
<comment type="caution">
    <text evidence="1">The sequence shown here is derived from an EMBL/GenBank/DDBJ whole genome shotgun (WGS) entry which is preliminary data.</text>
</comment>
<proteinExistence type="predicted"/>
<gene>
    <name evidence="1" type="ORF">AMECASPLE_039453</name>
</gene>
<dbReference type="Proteomes" id="UP001469553">
    <property type="component" value="Unassembled WGS sequence"/>
</dbReference>
<organism evidence="1 2">
    <name type="scientific">Ameca splendens</name>
    <dbReference type="NCBI Taxonomy" id="208324"/>
    <lineage>
        <taxon>Eukaryota</taxon>
        <taxon>Metazoa</taxon>
        <taxon>Chordata</taxon>
        <taxon>Craniata</taxon>
        <taxon>Vertebrata</taxon>
        <taxon>Euteleostomi</taxon>
        <taxon>Actinopterygii</taxon>
        <taxon>Neopterygii</taxon>
        <taxon>Teleostei</taxon>
        <taxon>Neoteleostei</taxon>
        <taxon>Acanthomorphata</taxon>
        <taxon>Ovalentaria</taxon>
        <taxon>Atherinomorphae</taxon>
        <taxon>Cyprinodontiformes</taxon>
        <taxon>Goodeidae</taxon>
        <taxon>Ameca</taxon>
    </lineage>
</organism>
<dbReference type="EMBL" id="JAHRIP010064743">
    <property type="protein sequence ID" value="MEQ2305598.1"/>
    <property type="molecule type" value="Genomic_DNA"/>
</dbReference>
<protein>
    <submittedName>
        <fullName evidence="1">Uncharacterized protein</fullName>
    </submittedName>
</protein>
<keyword evidence="2" id="KW-1185">Reference proteome</keyword>